<comment type="caution">
    <text evidence="1">The sequence shown here is derived from an EMBL/GenBank/DDBJ whole genome shotgun (WGS) entry which is preliminary data.</text>
</comment>
<dbReference type="EMBL" id="PDOD01000001">
    <property type="protein sequence ID" value="PYZ95083.1"/>
    <property type="molecule type" value="Genomic_DNA"/>
</dbReference>
<accession>A0A323TRC0</accession>
<gene>
    <name evidence="1" type="ORF">CR194_06100</name>
</gene>
<name>A0A323TRC0_9BACI</name>
<dbReference type="GO" id="GO:0016740">
    <property type="term" value="F:transferase activity"/>
    <property type="evidence" value="ECO:0007669"/>
    <property type="project" value="UniProtKB-KW"/>
</dbReference>
<dbReference type="Gene3D" id="3.40.50.2020">
    <property type="match status" value="1"/>
</dbReference>
<reference evidence="1 2" key="1">
    <citation type="submission" date="2017-10" db="EMBL/GenBank/DDBJ databases">
        <title>Bacillus sp. nov., a halophilic bacterium isolated from a Keqin Lake.</title>
        <authorList>
            <person name="Wang H."/>
        </authorList>
    </citation>
    <scope>NUCLEOTIDE SEQUENCE [LARGE SCALE GENOMIC DNA]</scope>
    <source>
        <strain evidence="1 2">KQ-12</strain>
    </source>
</reference>
<dbReference type="InterPro" id="IPR023214">
    <property type="entry name" value="HAD_sf"/>
</dbReference>
<evidence type="ECO:0000313" key="1">
    <source>
        <dbReference type="EMBL" id="PYZ95083.1"/>
    </source>
</evidence>
<dbReference type="InterPro" id="IPR029057">
    <property type="entry name" value="PRTase-like"/>
</dbReference>
<dbReference type="RefSeq" id="WP_110608718.1">
    <property type="nucleotide sequence ID" value="NZ_PDOD01000001.1"/>
</dbReference>
<dbReference type="CDD" id="cd06223">
    <property type="entry name" value="PRTases_typeI"/>
    <property type="match status" value="1"/>
</dbReference>
<organism evidence="1 2">
    <name type="scientific">Salipaludibacillus keqinensis</name>
    <dbReference type="NCBI Taxonomy" id="2045207"/>
    <lineage>
        <taxon>Bacteria</taxon>
        <taxon>Bacillati</taxon>
        <taxon>Bacillota</taxon>
        <taxon>Bacilli</taxon>
        <taxon>Bacillales</taxon>
        <taxon>Bacillaceae</taxon>
    </lineage>
</organism>
<dbReference type="OrthoDB" id="9804476at2"/>
<dbReference type="InterPro" id="IPR000836">
    <property type="entry name" value="PRTase_dom"/>
</dbReference>
<keyword evidence="1" id="KW-0808">Transferase</keyword>
<dbReference type="AlphaFoldDB" id="A0A323TRC0"/>
<proteinExistence type="predicted"/>
<dbReference type="Gene3D" id="3.40.50.1000">
    <property type="entry name" value="HAD superfamily/HAD-like"/>
    <property type="match status" value="1"/>
</dbReference>
<sequence>MIYKTYSDLSNLILNKISLLQGEDYDLIVGVSEAGMVPAYMIALYLNKHCCDLETFTCNHKLKAGISRNPKVNIEYPFEAKKILLVEDTNDSGHSFNEKINRVPNLVKKAISTICIYSSKPLRNDVDNFLEYIPGDFAFEWNIFHENFTSNSCFDIDGVLCVDPSGEQDDDGEKYKEFLINAALLLKPKGKIKYLVTSRLEKYRKETESWLLKNEIEYEFLIMLDLPSKEERQKLNMNAIHKAEALNNSKQELFYESSHVEAFKIHELTQKPVYCMETNKLYSKETMGLLSFGEETSKFSKRTLFLITQLNKLPKPFYNTARNVYRFFVY</sequence>
<protein>
    <submittedName>
        <fullName evidence="1">Phosphoribosyl transferase</fullName>
    </submittedName>
</protein>
<keyword evidence="2" id="KW-1185">Reference proteome</keyword>
<dbReference type="SUPFAM" id="SSF53271">
    <property type="entry name" value="PRTase-like"/>
    <property type="match status" value="1"/>
</dbReference>
<dbReference type="Proteomes" id="UP000248214">
    <property type="component" value="Unassembled WGS sequence"/>
</dbReference>
<evidence type="ECO:0000313" key="2">
    <source>
        <dbReference type="Proteomes" id="UP000248214"/>
    </source>
</evidence>